<name>A0A2W5DWL4_9BURK</name>
<comment type="subcellular location">
    <subcellularLocation>
        <location evidence="1">Bacterial flagellum</location>
    </subcellularLocation>
    <subcellularLocation>
        <location evidence="2">Secreted</location>
    </subcellularLocation>
</comment>
<sequence>MRIATANTYDLTISTLQKRQVDLQNQQQQLTSGKRVQAASDDPTGAARAERALATIGRVDANQRALEASRNGMTLAEGALGDANELLQQARETLVSAGNASYTDSERKGLADKLQGLRDQLLSIANRPDGAGGYLFSGQGAANPPFVDRVRNDPNAGQSDGRYQYAGETGVDYDGTAGTTQAGNLDNYQLTVDGRGAWMSARSGNGSFETSPSGVFRDLQSGELVTLPIDPATKLPLLNPNTNAVATGWLDSGRVVSPTDLTGDDYMITIAGSAPSQTYTLTNTTQGAVVSSGDFKPGQAIEAQGMSLTVAGNPADGDSFAVTGSSNDLKLFDALDKAIIGLNTPKRSPSEIAQANANALRDLDAVMGNLQTSRSQVGELMNNLDGSESRLSSLKVYSQSEQSAAVDLDMVQGLSTFQNQQSGYDTALKTYAMVQRLSLFQYIT</sequence>
<evidence type="ECO:0000256" key="1">
    <source>
        <dbReference type="ARBA" id="ARBA00004365"/>
    </source>
</evidence>
<feature type="domain" description="Flagellin N-terminal" evidence="5">
    <location>
        <begin position="7"/>
        <end position="139"/>
    </location>
</feature>
<gene>
    <name evidence="6" type="primary">flgL</name>
    <name evidence="6" type="ORF">DI603_03975</name>
</gene>
<evidence type="ECO:0000259" key="5">
    <source>
        <dbReference type="Pfam" id="PF00669"/>
    </source>
</evidence>
<evidence type="ECO:0000256" key="4">
    <source>
        <dbReference type="ARBA" id="ARBA00023143"/>
    </source>
</evidence>
<dbReference type="Pfam" id="PF00669">
    <property type="entry name" value="Flagellin_N"/>
    <property type="match status" value="1"/>
</dbReference>
<keyword evidence="6" id="KW-0969">Cilium</keyword>
<dbReference type="Gene3D" id="1.20.1330.10">
    <property type="entry name" value="f41 fragment of flagellin, N-terminal domain"/>
    <property type="match status" value="2"/>
</dbReference>
<keyword evidence="4" id="KW-0975">Bacterial flagellum</keyword>
<dbReference type="InterPro" id="IPR001492">
    <property type="entry name" value="Flagellin"/>
</dbReference>
<dbReference type="GO" id="GO:0071973">
    <property type="term" value="P:bacterial-type flagellum-dependent cell motility"/>
    <property type="evidence" value="ECO:0007669"/>
    <property type="project" value="InterPro"/>
</dbReference>
<dbReference type="NCBIfam" id="TIGR02550">
    <property type="entry name" value="flagell_flgL"/>
    <property type="match status" value="1"/>
</dbReference>
<dbReference type="PRINTS" id="PR00207">
    <property type="entry name" value="FLAGELLIN"/>
</dbReference>
<dbReference type="InterPro" id="IPR013384">
    <property type="entry name" value="Flagell_FlgL"/>
</dbReference>
<dbReference type="PANTHER" id="PTHR42792:SF1">
    <property type="entry name" value="FLAGELLAR HOOK-ASSOCIATED PROTEIN 3"/>
    <property type="match status" value="1"/>
</dbReference>
<dbReference type="GO" id="GO:0009424">
    <property type="term" value="C:bacterial-type flagellum hook"/>
    <property type="evidence" value="ECO:0007669"/>
    <property type="project" value="InterPro"/>
</dbReference>
<keyword evidence="6" id="KW-0966">Cell projection</keyword>
<evidence type="ECO:0000313" key="7">
    <source>
        <dbReference type="Proteomes" id="UP000249633"/>
    </source>
</evidence>
<dbReference type="GO" id="GO:0005198">
    <property type="term" value="F:structural molecule activity"/>
    <property type="evidence" value="ECO:0007669"/>
    <property type="project" value="InterPro"/>
</dbReference>
<dbReference type="Proteomes" id="UP000249633">
    <property type="component" value="Unassembled WGS sequence"/>
</dbReference>
<proteinExistence type="inferred from homology"/>
<evidence type="ECO:0000313" key="6">
    <source>
        <dbReference type="EMBL" id="PZP35048.1"/>
    </source>
</evidence>
<dbReference type="InterPro" id="IPR001029">
    <property type="entry name" value="Flagellin_N"/>
</dbReference>
<organism evidence="6 7">
    <name type="scientific">Roseateles depolymerans</name>
    <dbReference type="NCBI Taxonomy" id="76731"/>
    <lineage>
        <taxon>Bacteria</taxon>
        <taxon>Pseudomonadati</taxon>
        <taxon>Pseudomonadota</taxon>
        <taxon>Betaproteobacteria</taxon>
        <taxon>Burkholderiales</taxon>
        <taxon>Sphaerotilaceae</taxon>
        <taxon>Roseateles</taxon>
    </lineage>
</organism>
<reference evidence="6 7" key="1">
    <citation type="submission" date="2017-08" db="EMBL/GenBank/DDBJ databases">
        <title>Infants hospitalized years apart are colonized by the same room-sourced microbial strains.</title>
        <authorList>
            <person name="Brooks B."/>
            <person name="Olm M.R."/>
            <person name="Firek B.A."/>
            <person name="Baker R."/>
            <person name="Thomas B.C."/>
            <person name="Morowitz M.J."/>
            <person name="Banfield J.F."/>
        </authorList>
    </citation>
    <scope>NUCLEOTIDE SEQUENCE [LARGE SCALE GENOMIC DNA]</scope>
    <source>
        <strain evidence="6">S2_012_000_R2_81</strain>
    </source>
</reference>
<keyword evidence="6" id="KW-0282">Flagellum</keyword>
<accession>A0A2W5DWL4</accession>
<evidence type="ECO:0000256" key="3">
    <source>
        <dbReference type="ARBA" id="ARBA00005709"/>
    </source>
</evidence>
<dbReference type="AlphaFoldDB" id="A0A2W5DWL4"/>
<dbReference type="EMBL" id="QFOD01000003">
    <property type="protein sequence ID" value="PZP35048.1"/>
    <property type="molecule type" value="Genomic_DNA"/>
</dbReference>
<protein>
    <submittedName>
        <fullName evidence="6">Flagellar hook-associated protein 3</fullName>
    </submittedName>
</protein>
<evidence type="ECO:0000256" key="2">
    <source>
        <dbReference type="ARBA" id="ARBA00004613"/>
    </source>
</evidence>
<dbReference type="SUPFAM" id="SSF64518">
    <property type="entry name" value="Phase 1 flagellin"/>
    <property type="match status" value="1"/>
</dbReference>
<comment type="caution">
    <text evidence="6">The sequence shown here is derived from an EMBL/GenBank/DDBJ whole genome shotgun (WGS) entry which is preliminary data.</text>
</comment>
<dbReference type="GO" id="GO:0005576">
    <property type="term" value="C:extracellular region"/>
    <property type="evidence" value="ECO:0007669"/>
    <property type="project" value="UniProtKB-SubCell"/>
</dbReference>
<comment type="similarity">
    <text evidence="3">Belongs to the bacterial flagellin family.</text>
</comment>
<dbReference type="PANTHER" id="PTHR42792">
    <property type="entry name" value="FLAGELLIN"/>
    <property type="match status" value="1"/>
</dbReference>